<sequence length="244" mass="27023">MTTAYAIGDVHGHLDKLRAAHDLIAADRDRTGNDAPVIHLGDLVDRGPHSAEVMDYVIETVARDPRNRVILGNHDRMFAWFLEDQPRHDPKLFEGLSWLHQRLGGQMTLASYGIDPTGPPEDVHREARARVPQSHVNFIRERPLTQAMGELFFVHAGLRSGVPIPEQTVEDMLWIREDFLMDTHDHGPVVVHGHTPVEEVVHHGTRIGLDTGAAFGGPLSPVVFEGRAAFLLTPTGRAPVPSAR</sequence>
<feature type="domain" description="Calcineurin-like phosphoesterase" evidence="1">
    <location>
        <begin position="5"/>
        <end position="199"/>
    </location>
</feature>
<reference evidence="2 3" key="1">
    <citation type="submission" date="2020-08" db="EMBL/GenBank/DDBJ databases">
        <title>Genomic Encyclopedia of Type Strains, Phase IV (KMG-IV): sequencing the most valuable type-strain genomes for metagenomic binning, comparative biology and taxonomic classification.</title>
        <authorList>
            <person name="Goeker M."/>
        </authorList>
    </citation>
    <scope>NUCLEOTIDE SEQUENCE [LARGE SCALE GENOMIC DNA]</scope>
    <source>
        <strain evidence="2 3">DSM 103377</strain>
    </source>
</reference>
<name>A0A840WK21_9RHOB</name>
<dbReference type="GO" id="GO:0004722">
    <property type="term" value="F:protein serine/threonine phosphatase activity"/>
    <property type="evidence" value="ECO:0007669"/>
    <property type="project" value="UniProtKB-EC"/>
</dbReference>
<dbReference type="RefSeq" id="WP_184008165.1">
    <property type="nucleotide sequence ID" value="NZ_JACIJS010000001.1"/>
</dbReference>
<evidence type="ECO:0000259" key="1">
    <source>
        <dbReference type="Pfam" id="PF00149"/>
    </source>
</evidence>
<evidence type="ECO:0000313" key="3">
    <source>
        <dbReference type="Proteomes" id="UP000553766"/>
    </source>
</evidence>
<organism evidence="2 3">
    <name type="scientific">Rubricella aquisinus</name>
    <dbReference type="NCBI Taxonomy" id="2028108"/>
    <lineage>
        <taxon>Bacteria</taxon>
        <taxon>Pseudomonadati</taxon>
        <taxon>Pseudomonadota</taxon>
        <taxon>Alphaproteobacteria</taxon>
        <taxon>Rhodobacterales</taxon>
        <taxon>Paracoccaceae</taxon>
        <taxon>Rubricella</taxon>
    </lineage>
</organism>
<dbReference type="EC" id="3.1.3.16" evidence="2"/>
<gene>
    <name evidence="2" type="ORF">FHS89_000521</name>
</gene>
<dbReference type="PANTHER" id="PTHR42850">
    <property type="entry name" value="METALLOPHOSPHOESTERASE"/>
    <property type="match status" value="1"/>
</dbReference>
<protein>
    <submittedName>
        <fullName evidence="2">Serine/threonine protein phosphatase 1</fullName>
        <ecNumber evidence="2">3.1.3.16</ecNumber>
    </submittedName>
</protein>
<dbReference type="EMBL" id="JACIJS010000001">
    <property type="protein sequence ID" value="MBB5514523.1"/>
    <property type="molecule type" value="Genomic_DNA"/>
</dbReference>
<dbReference type="Pfam" id="PF00149">
    <property type="entry name" value="Metallophos"/>
    <property type="match status" value="1"/>
</dbReference>
<keyword evidence="3" id="KW-1185">Reference proteome</keyword>
<dbReference type="Proteomes" id="UP000553766">
    <property type="component" value="Unassembled WGS sequence"/>
</dbReference>
<dbReference type="InterPro" id="IPR004843">
    <property type="entry name" value="Calcineurin-like_PHP"/>
</dbReference>
<evidence type="ECO:0000313" key="2">
    <source>
        <dbReference type="EMBL" id="MBB5514523.1"/>
    </source>
</evidence>
<dbReference type="GO" id="GO:0005737">
    <property type="term" value="C:cytoplasm"/>
    <property type="evidence" value="ECO:0007669"/>
    <property type="project" value="TreeGrafter"/>
</dbReference>
<dbReference type="PANTHER" id="PTHR42850:SF4">
    <property type="entry name" value="ZINC-DEPENDENT ENDOPOLYPHOSPHATASE"/>
    <property type="match status" value="1"/>
</dbReference>
<keyword evidence="2" id="KW-0378">Hydrolase</keyword>
<proteinExistence type="predicted"/>
<dbReference type="InterPro" id="IPR050126">
    <property type="entry name" value="Ap4A_hydrolase"/>
</dbReference>
<dbReference type="Gene3D" id="3.60.21.10">
    <property type="match status" value="1"/>
</dbReference>
<dbReference type="AlphaFoldDB" id="A0A840WK21"/>
<dbReference type="GO" id="GO:0110154">
    <property type="term" value="P:RNA decapping"/>
    <property type="evidence" value="ECO:0007669"/>
    <property type="project" value="TreeGrafter"/>
</dbReference>
<accession>A0A840WK21</accession>
<dbReference type="GO" id="GO:0008803">
    <property type="term" value="F:bis(5'-nucleosyl)-tetraphosphatase (symmetrical) activity"/>
    <property type="evidence" value="ECO:0007669"/>
    <property type="project" value="TreeGrafter"/>
</dbReference>
<comment type="caution">
    <text evidence="2">The sequence shown here is derived from an EMBL/GenBank/DDBJ whole genome shotgun (WGS) entry which is preliminary data.</text>
</comment>
<dbReference type="SUPFAM" id="SSF56300">
    <property type="entry name" value="Metallo-dependent phosphatases"/>
    <property type="match status" value="1"/>
</dbReference>
<dbReference type="InterPro" id="IPR029052">
    <property type="entry name" value="Metallo-depent_PP-like"/>
</dbReference>